<name>A0A8S5PL37_9CAUD</name>
<reference evidence="1" key="1">
    <citation type="journal article" date="2021" name="Proc. Natl. Acad. Sci. U.S.A.">
        <title>A Catalog of Tens of Thousands of Viruses from Human Metagenomes Reveals Hidden Associations with Chronic Diseases.</title>
        <authorList>
            <person name="Tisza M.J."/>
            <person name="Buck C.B."/>
        </authorList>
    </citation>
    <scope>NUCLEOTIDE SEQUENCE</scope>
    <source>
        <strain evidence="1">CtRcp9</strain>
    </source>
</reference>
<dbReference type="EMBL" id="BK015450">
    <property type="protein sequence ID" value="DAE07456.1"/>
    <property type="molecule type" value="Genomic_DNA"/>
</dbReference>
<evidence type="ECO:0000313" key="1">
    <source>
        <dbReference type="EMBL" id="DAE07456.1"/>
    </source>
</evidence>
<proteinExistence type="predicted"/>
<accession>A0A8S5PL37</accession>
<sequence length="77" mass="9425">MEIKEYSDIFNWEYETEDVRFIPNMAQNYMYLNSPLSKGQLVDIIPGQNRRVVFVWKKSKEMNELYKLWCNCTYKED</sequence>
<organism evidence="1">
    <name type="scientific">Siphoviridae sp. ctRcp9</name>
    <dbReference type="NCBI Taxonomy" id="2825504"/>
    <lineage>
        <taxon>Viruses</taxon>
        <taxon>Duplodnaviria</taxon>
        <taxon>Heunggongvirae</taxon>
        <taxon>Uroviricota</taxon>
        <taxon>Caudoviricetes</taxon>
    </lineage>
</organism>
<protein>
    <submittedName>
        <fullName evidence="1">Protein KHNYN FUNCTION</fullName>
    </submittedName>
</protein>